<dbReference type="SMART" id="SM00802">
    <property type="entry name" value="UME"/>
    <property type="match status" value="1"/>
</dbReference>
<dbReference type="GO" id="GO:0005634">
    <property type="term" value="C:nucleus"/>
    <property type="evidence" value="ECO:0007669"/>
    <property type="project" value="UniProtKB-SubCell"/>
</dbReference>
<evidence type="ECO:0000256" key="9">
    <source>
        <dbReference type="ARBA" id="ARBA00023242"/>
    </source>
</evidence>
<dbReference type="EMBL" id="RCHU01000111">
    <property type="protein sequence ID" value="TKS14761.1"/>
    <property type="molecule type" value="Genomic_DNA"/>
</dbReference>
<name>A0A4U5QVQ1_POPAL</name>
<dbReference type="InterPro" id="IPR012993">
    <property type="entry name" value="UME"/>
</dbReference>
<accession>A0A4U5QVQ1</accession>
<keyword evidence="4" id="KW-0808">Transferase</keyword>
<keyword evidence="5" id="KW-0547">Nucleotide-binding</keyword>
<dbReference type="SUPFAM" id="SSF48371">
    <property type="entry name" value="ARM repeat"/>
    <property type="match status" value="1"/>
</dbReference>
<organism evidence="11">
    <name type="scientific">Populus alba</name>
    <name type="common">White poplar</name>
    <dbReference type="NCBI Taxonomy" id="43335"/>
    <lineage>
        <taxon>Eukaryota</taxon>
        <taxon>Viridiplantae</taxon>
        <taxon>Streptophyta</taxon>
        <taxon>Embryophyta</taxon>
        <taxon>Tracheophyta</taxon>
        <taxon>Spermatophyta</taxon>
        <taxon>Magnoliopsida</taxon>
        <taxon>eudicotyledons</taxon>
        <taxon>Gunneridae</taxon>
        <taxon>Pentapetalae</taxon>
        <taxon>rosids</taxon>
        <taxon>fabids</taxon>
        <taxon>Malpighiales</taxon>
        <taxon>Salicaceae</taxon>
        <taxon>Saliceae</taxon>
        <taxon>Populus</taxon>
    </lineage>
</organism>
<keyword evidence="8" id="KW-0067">ATP-binding</keyword>
<evidence type="ECO:0000256" key="4">
    <source>
        <dbReference type="ARBA" id="ARBA00022679"/>
    </source>
</evidence>
<comment type="subcellular location">
    <subcellularLocation>
        <location evidence="1">Nucleus</location>
    </subcellularLocation>
</comment>
<evidence type="ECO:0000256" key="8">
    <source>
        <dbReference type="ARBA" id="ARBA00022840"/>
    </source>
</evidence>
<gene>
    <name evidence="11" type="ORF">D5086_0000039300</name>
</gene>
<evidence type="ECO:0000256" key="3">
    <source>
        <dbReference type="ARBA" id="ARBA00022527"/>
    </source>
</evidence>
<keyword evidence="9" id="KW-0539">Nucleus</keyword>
<evidence type="ECO:0000256" key="7">
    <source>
        <dbReference type="ARBA" id="ARBA00022777"/>
    </source>
</evidence>
<comment type="caution">
    <text evidence="11">The sequence shown here is derived from an EMBL/GenBank/DDBJ whole genome shotgun (WGS) entry which is preliminary data.</text>
</comment>
<keyword evidence="3" id="KW-0723">Serine/threonine-protein kinase</keyword>
<keyword evidence="7" id="KW-0418">Kinase</keyword>
<dbReference type="EC" id="2.7.11.1" evidence="2"/>
<dbReference type="Pfam" id="PF25030">
    <property type="entry name" value="M-HEAT_ATR"/>
    <property type="match status" value="1"/>
</dbReference>
<dbReference type="Pfam" id="PF08064">
    <property type="entry name" value="UME"/>
    <property type="match status" value="1"/>
</dbReference>
<evidence type="ECO:0000256" key="1">
    <source>
        <dbReference type="ARBA" id="ARBA00004123"/>
    </source>
</evidence>
<proteinExistence type="predicted"/>
<feature type="domain" description="UME" evidence="10">
    <location>
        <begin position="38"/>
        <end position="144"/>
    </location>
</feature>
<reference evidence="11" key="1">
    <citation type="submission" date="2018-10" db="EMBL/GenBank/DDBJ databases">
        <title>Population genomic analysis revealed the cold adaptation of white poplar.</title>
        <authorList>
            <person name="Liu Y.-J."/>
        </authorList>
    </citation>
    <scope>NUCLEOTIDE SEQUENCE [LARGE SCALE GENOMIC DNA]</scope>
    <source>
        <strain evidence="11">PAL-ZL1</strain>
    </source>
</reference>
<dbReference type="GO" id="GO:0005524">
    <property type="term" value="F:ATP binding"/>
    <property type="evidence" value="ECO:0007669"/>
    <property type="project" value="UniProtKB-KW"/>
</dbReference>
<dbReference type="AlphaFoldDB" id="A0A4U5QVQ1"/>
<keyword evidence="6" id="KW-0227">DNA damage</keyword>
<dbReference type="STRING" id="43335.A0A4U5QVQ1"/>
<dbReference type="GO" id="GO:0006281">
    <property type="term" value="P:DNA repair"/>
    <property type="evidence" value="ECO:0007669"/>
    <property type="project" value="TreeGrafter"/>
</dbReference>
<dbReference type="InterPro" id="IPR056802">
    <property type="entry name" value="ATR-like_M-HEAT"/>
</dbReference>
<evidence type="ECO:0000256" key="6">
    <source>
        <dbReference type="ARBA" id="ARBA00022763"/>
    </source>
</evidence>
<dbReference type="InterPro" id="IPR003151">
    <property type="entry name" value="PIK-rel_kinase_FAT"/>
</dbReference>
<dbReference type="GO" id="GO:0004674">
    <property type="term" value="F:protein serine/threonine kinase activity"/>
    <property type="evidence" value="ECO:0007669"/>
    <property type="project" value="UniProtKB-KW"/>
</dbReference>
<dbReference type="GO" id="GO:0005694">
    <property type="term" value="C:chromosome"/>
    <property type="evidence" value="ECO:0007669"/>
    <property type="project" value="TreeGrafter"/>
</dbReference>
<dbReference type="GO" id="GO:0000077">
    <property type="term" value="P:DNA damage checkpoint signaling"/>
    <property type="evidence" value="ECO:0007669"/>
    <property type="project" value="TreeGrafter"/>
</dbReference>
<dbReference type="PANTHER" id="PTHR11139">
    <property type="entry name" value="ATAXIA TELANGIECTASIA MUTATED ATM -RELATED"/>
    <property type="match status" value="1"/>
</dbReference>
<evidence type="ECO:0000259" key="10">
    <source>
        <dbReference type="SMART" id="SM00802"/>
    </source>
</evidence>
<dbReference type="PANTHER" id="PTHR11139:SF69">
    <property type="entry name" value="SERINE_THREONINE-PROTEIN KINASE ATR"/>
    <property type="match status" value="1"/>
</dbReference>
<dbReference type="GO" id="GO:0000723">
    <property type="term" value="P:telomere maintenance"/>
    <property type="evidence" value="ECO:0007669"/>
    <property type="project" value="TreeGrafter"/>
</dbReference>
<evidence type="ECO:0000256" key="2">
    <source>
        <dbReference type="ARBA" id="ARBA00012513"/>
    </source>
</evidence>
<dbReference type="Pfam" id="PF02259">
    <property type="entry name" value="FAT"/>
    <property type="match status" value="1"/>
</dbReference>
<sequence>MGDLSSAHHHIFVYLCRLSRVPDMIKEIFRVLIGGEDLPGFLRNHFVGLLNGIDRKMLHAEDLSLQKQALRRIKMLIEMMGSQLGTDVPKLMVLLMHAIDKESLQNEGLSVLHFYIEQLANKSPSSTKHVISQVFAALIPFLERYKENPSTHLNKAVNILEELVLKNSAILKQHLHEFPLLPSISELMKVNKAIQEARGSMTLKDQLRDVVDGLNHENLNVRYMVVCELSKLLNLRRGDITSLITGEVAADMDILSSLITALLRGFQLPNVADSASVGPIYRPSMSFRRWIFYWIKKLTAHATGSRASIFNACRALVRHDMQLAIHMLPYLLLNAVCHQRNKHPNPRVKFQFLRQIRINSLYSAMVTHVDGLISRVPQYKKTWCMQGVQAAWWLGRWDLMDEYISGADHDGLLCSGSESNASFDMDVAKILQSMMKKDQFSVAEKIALSKEALIAPLAAAGMDSYVRAYPFIVKLHLLRELEDFHTLLVDDSFLVKKFHSVSVPMLGSAGFSMQGFVAWLVTMRQQTEQFSKPRPRLHQVFTWKRPSFCGVLGDQMVPLQSCSKVSFPCLKRL</sequence>
<protein>
    <recommendedName>
        <fullName evidence="2">non-specific serine/threonine protein kinase</fullName>
        <ecNumber evidence="2">2.7.11.1</ecNumber>
    </recommendedName>
</protein>
<evidence type="ECO:0000256" key="5">
    <source>
        <dbReference type="ARBA" id="ARBA00022741"/>
    </source>
</evidence>
<dbReference type="InterPro" id="IPR016024">
    <property type="entry name" value="ARM-type_fold"/>
</dbReference>
<evidence type="ECO:0000313" key="11">
    <source>
        <dbReference type="EMBL" id="TKS14761.1"/>
    </source>
</evidence>
<dbReference type="InterPro" id="IPR050517">
    <property type="entry name" value="DDR_Repair_Kinase"/>
</dbReference>